<dbReference type="KEGG" id="pcor:KS4_35380"/>
<name>A0A517YZ05_9BACT</name>
<protein>
    <submittedName>
        <fullName evidence="1">Uncharacterized protein</fullName>
    </submittedName>
</protein>
<keyword evidence="2" id="KW-1185">Reference proteome</keyword>
<accession>A0A517YZ05</accession>
<proteinExistence type="predicted"/>
<dbReference type="EMBL" id="CP036425">
    <property type="protein sequence ID" value="QDU35455.1"/>
    <property type="molecule type" value="Genomic_DNA"/>
</dbReference>
<sequence length="116" mass="12864">MLHLVFCPNCGENVKIHCDNVPNPFQQIHADQITRILNAPPAKPASSSLSPATISHLKLLFLLDMIGDDLPDLDNLPELPTHTANFIDRAGEAEIKHILFQAVGRWDTLKELIPPN</sequence>
<organism evidence="1 2">
    <name type="scientific">Poriferisphaera corsica</name>
    <dbReference type="NCBI Taxonomy" id="2528020"/>
    <lineage>
        <taxon>Bacteria</taxon>
        <taxon>Pseudomonadati</taxon>
        <taxon>Planctomycetota</taxon>
        <taxon>Phycisphaerae</taxon>
        <taxon>Phycisphaerales</taxon>
        <taxon>Phycisphaeraceae</taxon>
        <taxon>Poriferisphaera</taxon>
    </lineage>
</organism>
<dbReference type="Proteomes" id="UP000317369">
    <property type="component" value="Chromosome"/>
</dbReference>
<gene>
    <name evidence="1" type="ORF">KS4_35380</name>
</gene>
<evidence type="ECO:0000313" key="2">
    <source>
        <dbReference type="Proteomes" id="UP000317369"/>
    </source>
</evidence>
<evidence type="ECO:0000313" key="1">
    <source>
        <dbReference type="EMBL" id="QDU35455.1"/>
    </source>
</evidence>
<dbReference type="AlphaFoldDB" id="A0A517YZ05"/>
<reference evidence="1 2" key="1">
    <citation type="submission" date="2019-02" db="EMBL/GenBank/DDBJ databases">
        <title>Deep-cultivation of Planctomycetes and their phenomic and genomic characterization uncovers novel biology.</title>
        <authorList>
            <person name="Wiegand S."/>
            <person name="Jogler M."/>
            <person name="Boedeker C."/>
            <person name="Pinto D."/>
            <person name="Vollmers J."/>
            <person name="Rivas-Marin E."/>
            <person name="Kohn T."/>
            <person name="Peeters S.H."/>
            <person name="Heuer A."/>
            <person name="Rast P."/>
            <person name="Oberbeckmann S."/>
            <person name="Bunk B."/>
            <person name="Jeske O."/>
            <person name="Meyerdierks A."/>
            <person name="Storesund J.E."/>
            <person name="Kallscheuer N."/>
            <person name="Luecker S."/>
            <person name="Lage O.M."/>
            <person name="Pohl T."/>
            <person name="Merkel B.J."/>
            <person name="Hornburger P."/>
            <person name="Mueller R.-W."/>
            <person name="Bruemmer F."/>
            <person name="Labrenz M."/>
            <person name="Spormann A.M."/>
            <person name="Op den Camp H."/>
            <person name="Overmann J."/>
            <person name="Amann R."/>
            <person name="Jetten M.S.M."/>
            <person name="Mascher T."/>
            <person name="Medema M.H."/>
            <person name="Devos D.P."/>
            <person name="Kaster A.-K."/>
            <person name="Ovreas L."/>
            <person name="Rohde M."/>
            <person name="Galperin M.Y."/>
            <person name="Jogler C."/>
        </authorList>
    </citation>
    <scope>NUCLEOTIDE SEQUENCE [LARGE SCALE GENOMIC DNA]</scope>
    <source>
        <strain evidence="1 2">KS4</strain>
    </source>
</reference>
<dbReference type="RefSeq" id="WP_145080839.1">
    <property type="nucleotide sequence ID" value="NZ_CP036425.1"/>
</dbReference>